<keyword evidence="2" id="KW-1185">Reference proteome</keyword>
<evidence type="ECO:0000313" key="2">
    <source>
        <dbReference type="Proteomes" id="UP000199021"/>
    </source>
</evidence>
<name>A0A1H8YXZ0_9BACT</name>
<sequence>MRYFILLALSVLLYGCPPDDPVVIGNSISIARLAVYDYDVDIDIVPGEDTFTIFTRTDSTLILQQTRTVDPDISLSGDESNQTIYIVVPNTLTEFSFSDGDWAGLKTFAFTSERTVNEPVGRVTGGTLTGNRLSIDNSWIINGTVTISEDFGPSFPLDMTGTFSSR</sequence>
<gene>
    <name evidence="1" type="ORF">SAMN05444359_10173</name>
</gene>
<dbReference type="AlphaFoldDB" id="A0A1H8YXZ0"/>
<accession>A0A1H8YXZ0</accession>
<dbReference type="InParanoid" id="A0A1H8YXZ0"/>
<organism evidence="1 2">
    <name type="scientific">Neolewinella agarilytica</name>
    <dbReference type="NCBI Taxonomy" id="478744"/>
    <lineage>
        <taxon>Bacteria</taxon>
        <taxon>Pseudomonadati</taxon>
        <taxon>Bacteroidota</taxon>
        <taxon>Saprospiria</taxon>
        <taxon>Saprospirales</taxon>
        <taxon>Lewinellaceae</taxon>
        <taxon>Neolewinella</taxon>
    </lineage>
</organism>
<dbReference type="OrthoDB" id="9839939at2"/>
<protein>
    <submittedName>
        <fullName evidence="1">Uncharacterized protein</fullName>
    </submittedName>
</protein>
<dbReference type="RefSeq" id="WP_090164824.1">
    <property type="nucleotide sequence ID" value="NZ_FOFB01000001.1"/>
</dbReference>
<dbReference type="Proteomes" id="UP000199021">
    <property type="component" value="Unassembled WGS sequence"/>
</dbReference>
<reference evidence="2" key="1">
    <citation type="submission" date="2016-10" db="EMBL/GenBank/DDBJ databases">
        <authorList>
            <person name="Varghese N."/>
            <person name="Submissions S."/>
        </authorList>
    </citation>
    <scope>NUCLEOTIDE SEQUENCE [LARGE SCALE GENOMIC DNA]</scope>
    <source>
        <strain evidence="2">DSM 24740</strain>
    </source>
</reference>
<dbReference type="EMBL" id="FOFB01000001">
    <property type="protein sequence ID" value="SEP56933.1"/>
    <property type="molecule type" value="Genomic_DNA"/>
</dbReference>
<proteinExistence type="predicted"/>
<evidence type="ECO:0000313" key="1">
    <source>
        <dbReference type="EMBL" id="SEP56933.1"/>
    </source>
</evidence>
<dbReference type="PROSITE" id="PS51257">
    <property type="entry name" value="PROKAR_LIPOPROTEIN"/>
    <property type="match status" value="1"/>
</dbReference>